<dbReference type="PROSITE" id="PS50096">
    <property type="entry name" value="IQ"/>
    <property type="match status" value="6"/>
</dbReference>
<dbReference type="GO" id="GO:0005737">
    <property type="term" value="C:cytoplasm"/>
    <property type="evidence" value="ECO:0007669"/>
    <property type="project" value="UniProtKB-SubCell"/>
</dbReference>
<dbReference type="Gene3D" id="2.20.70.10">
    <property type="match status" value="2"/>
</dbReference>
<feature type="region of interest" description="Disordered" evidence="5">
    <location>
        <begin position="194"/>
        <end position="214"/>
    </location>
</feature>
<dbReference type="GO" id="GO:0005516">
    <property type="term" value="F:calmodulin binding"/>
    <property type="evidence" value="ECO:0007669"/>
    <property type="project" value="UniProtKB-KW"/>
</dbReference>
<feature type="compositionally biased region" description="Basic and acidic residues" evidence="5">
    <location>
        <begin position="12"/>
        <end position="21"/>
    </location>
</feature>
<dbReference type="Proteomes" id="UP000481153">
    <property type="component" value="Unassembled WGS sequence"/>
</dbReference>
<dbReference type="GO" id="GO:0000278">
    <property type="term" value="P:mitotic cell cycle"/>
    <property type="evidence" value="ECO:0007669"/>
    <property type="project" value="TreeGrafter"/>
</dbReference>
<evidence type="ECO:0000256" key="4">
    <source>
        <dbReference type="ARBA" id="ARBA00022860"/>
    </source>
</evidence>
<gene>
    <name evidence="7" type="ORF">Ae201684_016451</name>
</gene>
<organism evidence="7 8">
    <name type="scientific">Aphanomyces euteiches</name>
    <dbReference type="NCBI Taxonomy" id="100861"/>
    <lineage>
        <taxon>Eukaryota</taxon>
        <taxon>Sar</taxon>
        <taxon>Stramenopiles</taxon>
        <taxon>Oomycota</taxon>
        <taxon>Saprolegniomycetes</taxon>
        <taxon>Saprolegniales</taxon>
        <taxon>Verrucalvaceae</taxon>
        <taxon>Aphanomyces</taxon>
    </lineage>
</organism>
<dbReference type="GO" id="GO:0000922">
    <property type="term" value="C:spindle pole"/>
    <property type="evidence" value="ECO:0007669"/>
    <property type="project" value="TreeGrafter"/>
</dbReference>
<dbReference type="Pfam" id="PF22586">
    <property type="entry name" value="ANCHR-like_BBOX"/>
    <property type="match status" value="1"/>
</dbReference>
<dbReference type="GO" id="GO:0051295">
    <property type="term" value="P:establishment of meiotic spindle localization"/>
    <property type="evidence" value="ECO:0007669"/>
    <property type="project" value="TreeGrafter"/>
</dbReference>
<reference evidence="7 8" key="1">
    <citation type="submission" date="2019-07" db="EMBL/GenBank/DDBJ databases">
        <title>Genomics analysis of Aphanomyces spp. identifies a new class of oomycete effector associated with host adaptation.</title>
        <authorList>
            <person name="Gaulin E."/>
        </authorList>
    </citation>
    <scope>NUCLEOTIDE SEQUENCE [LARGE SCALE GENOMIC DNA]</scope>
    <source>
        <strain evidence="7 8">ATCC 201684</strain>
    </source>
</reference>
<dbReference type="Pfam" id="PF00397">
    <property type="entry name" value="WW"/>
    <property type="match status" value="1"/>
</dbReference>
<dbReference type="Pfam" id="PF00612">
    <property type="entry name" value="IQ"/>
    <property type="match status" value="5"/>
</dbReference>
<dbReference type="GO" id="GO:0007051">
    <property type="term" value="P:spindle organization"/>
    <property type="evidence" value="ECO:0007669"/>
    <property type="project" value="TreeGrafter"/>
</dbReference>
<dbReference type="InterPro" id="IPR036020">
    <property type="entry name" value="WW_dom_sf"/>
</dbReference>
<evidence type="ECO:0000256" key="5">
    <source>
        <dbReference type="SAM" id="MobiDB-lite"/>
    </source>
</evidence>
<dbReference type="SMART" id="SM00015">
    <property type="entry name" value="IQ"/>
    <property type="match status" value="8"/>
</dbReference>
<evidence type="ECO:0000256" key="1">
    <source>
        <dbReference type="ARBA" id="ARBA00004496"/>
    </source>
</evidence>
<feature type="region of interest" description="Disordered" evidence="5">
    <location>
        <begin position="1"/>
        <end position="30"/>
    </location>
</feature>
<dbReference type="SMART" id="SM00456">
    <property type="entry name" value="WW"/>
    <property type="match status" value="2"/>
</dbReference>
<dbReference type="PANTHER" id="PTHR22706">
    <property type="entry name" value="ASSEMBLY FACTOR FOR SPINDLE MICROTUBULES"/>
    <property type="match status" value="1"/>
</dbReference>
<evidence type="ECO:0000313" key="7">
    <source>
        <dbReference type="EMBL" id="KAF0725053.1"/>
    </source>
</evidence>
<feature type="compositionally biased region" description="Basic residues" evidence="5">
    <location>
        <begin position="194"/>
        <end position="209"/>
    </location>
</feature>
<dbReference type="VEuPathDB" id="FungiDB:AeMF1_000005"/>
<dbReference type="InterPro" id="IPR051185">
    <property type="entry name" value="ASPM"/>
</dbReference>
<evidence type="ECO:0000259" key="6">
    <source>
        <dbReference type="PROSITE" id="PS50020"/>
    </source>
</evidence>
<proteinExistence type="predicted"/>
<accession>A0A6G0WEE5</accession>
<dbReference type="EMBL" id="VJMJ01000253">
    <property type="protein sequence ID" value="KAF0725053.1"/>
    <property type="molecule type" value="Genomic_DNA"/>
</dbReference>
<dbReference type="Gene3D" id="1.20.5.190">
    <property type="match status" value="3"/>
</dbReference>
<name>A0A6G0WEE5_9STRA</name>
<keyword evidence="3" id="KW-0677">Repeat</keyword>
<keyword evidence="8" id="KW-1185">Reference proteome</keyword>
<keyword evidence="4" id="KW-0112">Calmodulin-binding</keyword>
<evidence type="ECO:0000256" key="3">
    <source>
        <dbReference type="ARBA" id="ARBA00022737"/>
    </source>
</evidence>
<feature type="domain" description="WW" evidence="6">
    <location>
        <begin position="598"/>
        <end position="626"/>
    </location>
</feature>
<dbReference type="SUPFAM" id="SSF51045">
    <property type="entry name" value="WW domain"/>
    <property type="match status" value="1"/>
</dbReference>
<dbReference type="PANTHER" id="PTHR22706:SF1">
    <property type="entry name" value="ASSEMBLY FACTOR FOR SPINDLE MICROTUBULES"/>
    <property type="match status" value="1"/>
</dbReference>
<comment type="caution">
    <text evidence="7">The sequence shown here is derived from an EMBL/GenBank/DDBJ whole genome shotgun (WGS) entry which is preliminary data.</text>
</comment>
<dbReference type="InterPro" id="IPR000048">
    <property type="entry name" value="IQ_motif_EF-hand-BS"/>
</dbReference>
<sequence>MMLFGGSLSGFKPDEKPKKEATLPPSVVEDVTPHSDLISRLTQQEQRLLDELERTRSKLTTEWKLKVQDMKANGQPMEDAPHILSESNQQDRKKRARQSSVHTPGVPHLRHSFDMLPILTNTGDTPFEVGLDMKTTTQHVLPVFKLPPVTMKSQEAIELATHRSEDASPSTLSNNAHSLQLSLSILDERIKPRKQPIKRPKWRRHHGRKSCNPSDILRSQLQDALENVQAYTTMVKNDIAEAHKFCPISSIRGDRFVKKWGVEKLYGVCTQLIYARVSSAFDRWRTVATWLKQREARAALMQSQGTRKLDLYFSNWTKRRMAAAWDKWVDIIYAEKMAHQAALELDATMILQRAWRAFTKRRLYTFIRNQQRAKRQNAAACIIQALFRGCFARNTAKKLVRDIKQARAATVIQAFIRGVLTRQSLIQAKREHNEHKAARKLQALHRGRIGRRRAAQLRRERQRQLAAIIIQRRYRGRLRNARQIRMMIERERRRQIIKIQALYRGRRGRQRVVRVKVQRAQHQIKLNKCALKIQSVYRGHRGRISTSIQLSMRRELLRQRNEAATTIQTLFRGRKAKQTVLAARVERLNQLVADSRVWSQFWSEDANAFFFYHSQTGEAIWEPPDIGYTKTDGQLVLADGSVIPDPAMAEAKQVEETKEEQEEPADAMCIECEETEATRRCFQCEDVFCDSCYERTHGTGKRAAHTWKAIGPIKCIECEKMKATRWCDQCMDPYCLGCYSIIHAKGNKAHHTWKEVSKNGKFIQEDSSTYNEFVNSMEYNYINEGIAHQEEIPVETEQMQNFYNEYEEYAEQYEEDQQAASDWIAAVDEVSGELYYYNTVTGETRWAQ</sequence>
<feature type="domain" description="WW" evidence="6">
    <location>
        <begin position="817"/>
        <end position="848"/>
    </location>
</feature>
<dbReference type="PROSITE" id="PS50020">
    <property type="entry name" value="WW_DOMAIN_2"/>
    <property type="match status" value="2"/>
</dbReference>
<evidence type="ECO:0000256" key="2">
    <source>
        <dbReference type="ARBA" id="ARBA00022490"/>
    </source>
</evidence>
<evidence type="ECO:0000313" key="8">
    <source>
        <dbReference type="Proteomes" id="UP000481153"/>
    </source>
</evidence>
<dbReference type="CDD" id="cd23767">
    <property type="entry name" value="IQCD"/>
    <property type="match status" value="1"/>
</dbReference>
<comment type="subcellular location">
    <subcellularLocation>
        <location evidence="1">Cytoplasm</location>
    </subcellularLocation>
</comment>
<keyword evidence="2" id="KW-0963">Cytoplasm</keyword>
<protein>
    <recommendedName>
        <fullName evidence="6">WW domain-containing protein</fullName>
    </recommendedName>
</protein>
<dbReference type="AlphaFoldDB" id="A0A6G0WEE5"/>
<feature type="region of interest" description="Disordered" evidence="5">
    <location>
        <begin position="73"/>
        <end position="109"/>
    </location>
</feature>
<dbReference type="InterPro" id="IPR001202">
    <property type="entry name" value="WW_dom"/>
</dbReference>
<dbReference type="CDD" id="cd00201">
    <property type="entry name" value="WW"/>
    <property type="match status" value="1"/>
</dbReference>